<protein>
    <recommendedName>
        <fullName evidence="5">Serine endopeptidase</fullName>
    </recommendedName>
</protein>
<feature type="coiled-coil region" evidence="1">
    <location>
        <begin position="120"/>
        <end position="154"/>
    </location>
</feature>
<dbReference type="RefSeq" id="WP_051757601.1">
    <property type="nucleotide sequence ID" value="NZ_CBLX010000003.1"/>
</dbReference>
<keyword evidence="2" id="KW-0472">Membrane</keyword>
<organism evidence="3 4">
    <name type="scientific">Asaia bogorensis</name>
    <dbReference type="NCBI Taxonomy" id="91915"/>
    <lineage>
        <taxon>Bacteria</taxon>
        <taxon>Pseudomonadati</taxon>
        <taxon>Pseudomonadota</taxon>
        <taxon>Alphaproteobacteria</taxon>
        <taxon>Acetobacterales</taxon>
        <taxon>Acetobacteraceae</taxon>
        <taxon>Asaia</taxon>
    </lineage>
</organism>
<evidence type="ECO:0000256" key="2">
    <source>
        <dbReference type="SAM" id="Phobius"/>
    </source>
</evidence>
<feature type="transmembrane region" description="Helical" evidence="2">
    <location>
        <begin position="233"/>
        <end position="251"/>
    </location>
</feature>
<comment type="caution">
    <text evidence="3">The sequence shown here is derived from an EMBL/GenBank/DDBJ whole genome shotgun (WGS) entry which is preliminary data.</text>
</comment>
<gene>
    <name evidence="3" type="ORF">ASAP_0277</name>
</gene>
<evidence type="ECO:0000313" key="4">
    <source>
        <dbReference type="Proteomes" id="UP000027583"/>
    </source>
</evidence>
<proteinExistence type="predicted"/>
<sequence>MKKGNRLPERLYGLAMWAVSAAFAVFLIGLGGLVIDDLPRRAGDVAYKPVYPDTLTQHARSISTEENALRAQRESGEIALEAAHSATSSAKEAFQAWLETRKATTDPWQDTELTRRTEALEQLQQREHQATQKIEAIDQRVHELSQQKTAIEQERDTIAQAYRPVYARAVFMAQMRVFLMRLAFTLPLLVLAIWLVMRKRQSAYWPLYRGFVLASLYSFFVELVPYLPSYGGYVRYGVGAVLTVAICVVLIRNMQAYLARRRIAEAESEKERRQRVDREQAYARIEKKICPDCDRPILQVEGMDTNYCVHCGLTLYQHCLRCDTRNMAFNRFCLSCGAKDLGQVPEKACSDVGPAEGAQIAGAGPQTAI</sequence>
<feature type="transmembrane region" description="Helical" evidence="2">
    <location>
        <begin position="178"/>
        <end position="196"/>
    </location>
</feature>
<feature type="transmembrane region" description="Helical" evidence="2">
    <location>
        <begin position="12"/>
        <end position="35"/>
    </location>
</feature>
<evidence type="ECO:0008006" key="5">
    <source>
        <dbReference type="Google" id="ProtNLM"/>
    </source>
</evidence>
<evidence type="ECO:0000256" key="1">
    <source>
        <dbReference type="SAM" id="Coils"/>
    </source>
</evidence>
<accession>A0A060QHQ6</accession>
<keyword evidence="2" id="KW-0812">Transmembrane</keyword>
<reference evidence="3 4" key="1">
    <citation type="journal article" date="2014" name="Genome Biol. Evol.">
        <title>Acetic acid bacteria genomes reveal functional traits for adaptation to life in insect guts.</title>
        <authorList>
            <person name="Chouaia B."/>
            <person name="Gaiarsa S."/>
            <person name="Crotti E."/>
            <person name="Comandatore F."/>
            <person name="Degli Esposti M."/>
            <person name="Ricci I."/>
            <person name="Alma A."/>
            <person name="Favia G."/>
            <person name="Bandi C."/>
            <person name="Daffonchio D."/>
        </authorList>
    </citation>
    <scope>NUCLEOTIDE SEQUENCE [LARGE SCALE GENOMIC DNA]</scope>
    <source>
        <strain evidence="3 4">SF2.1</strain>
    </source>
</reference>
<keyword evidence="2" id="KW-1133">Transmembrane helix</keyword>
<dbReference type="Proteomes" id="UP000027583">
    <property type="component" value="Unassembled WGS sequence"/>
</dbReference>
<feature type="transmembrane region" description="Helical" evidence="2">
    <location>
        <begin position="208"/>
        <end position="227"/>
    </location>
</feature>
<keyword evidence="1" id="KW-0175">Coiled coil</keyword>
<reference evidence="3 4" key="2">
    <citation type="journal article" date="2014" name="PLoS ONE">
        <title>Evolution of mitochondria reconstructed from the energy metabolism of living bacteria.</title>
        <authorList>
            <person name="Degli Esposti M."/>
            <person name="Chouaia B."/>
            <person name="Comandatore F."/>
            <person name="Crotti E."/>
            <person name="Sassera D."/>
            <person name="Lievens P.M."/>
            <person name="Daffonchio D."/>
            <person name="Bandi C."/>
        </authorList>
    </citation>
    <scope>NUCLEOTIDE SEQUENCE [LARGE SCALE GENOMIC DNA]</scope>
    <source>
        <strain evidence="3 4">SF2.1</strain>
    </source>
</reference>
<dbReference type="eggNOG" id="COG2888">
    <property type="taxonomic scope" value="Bacteria"/>
</dbReference>
<name>A0A060QHQ6_9PROT</name>
<dbReference type="EMBL" id="CBLX010000003">
    <property type="protein sequence ID" value="CDG38322.1"/>
    <property type="molecule type" value="Genomic_DNA"/>
</dbReference>
<dbReference type="AlphaFoldDB" id="A0A060QHQ6"/>
<evidence type="ECO:0000313" key="3">
    <source>
        <dbReference type="EMBL" id="CDG38322.1"/>
    </source>
</evidence>